<evidence type="ECO:0000256" key="1">
    <source>
        <dbReference type="ARBA" id="ARBA00001033"/>
    </source>
</evidence>
<dbReference type="Pfam" id="PF00459">
    <property type="entry name" value="Inositol_P"/>
    <property type="match status" value="1"/>
</dbReference>
<organism evidence="8 9">
    <name type="scientific">Alicyclobacillus fastidiosus</name>
    <dbReference type="NCBI Taxonomy" id="392011"/>
    <lineage>
        <taxon>Bacteria</taxon>
        <taxon>Bacillati</taxon>
        <taxon>Bacillota</taxon>
        <taxon>Bacilli</taxon>
        <taxon>Bacillales</taxon>
        <taxon>Alicyclobacillaceae</taxon>
        <taxon>Alicyclobacillus</taxon>
    </lineage>
</organism>
<dbReference type="PROSITE" id="PS00630">
    <property type="entry name" value="IMP_2"/>
    <property type="match status" value="1"/>
</dbReference>
<dbReference type="PANTHER" id="PTHR20854:SF4">
    <property type="entry name" value="INOSITOL-1-MONOPHOSPHATASE-RELATED"/>
    <property type="match status" value="1"/>
</dbReference>
<keyword evidence="4 7" id="KW-0479">Metal-binding</keyword>
<dbReference type="PRINTS" id="PR00377">
    <property type="entry name" value="IMPHPHTASES"/>
</dbReference>
<evidence type="ECO:0000256" key="2">
    <source>
        <dbReference type="ARBA" id="ARBA00001946"/>
    </source>
</evidence>
<evidence type="ECO:0000256" key="5">
    <source>
        <dbReference type="ARBA" id="ARBA00022801"/>
    </source>
</evidence>
<accession>A0ABV5ADV5</accession>
<comment type="cofactor">
    <cofactor evidence="2 7">
        <name>Mg(2+)</name>
        <dbReference type="ChEBI" id="CHEBI:18420"/>
    </cofactor>
</comment>
<keyword evidence="9" id="KW-1185">Reference proteome</keyword>
<evidence type="ECO:0000313" key="8">
    <source>
        <dbReference type="EMBL" id="MFB5190377.1"/>
    </source>
</evidence>
<proteinExistence type="inferred from homology"/>
<dbReference type="SUPFAM" id="SSF56655">
    <property type="entry name" value="Carbohydrate phosphatase"/>
    <property type="match status" value="1"/>
</dbReference>
<sequence length="296" mass="32390">MTNDRFDLDAVLTTALEAALEAGDYFKSRFATELVVKTKSSIADLVTDVDPYCEQLIRTRIHQSFETHQVLGEESVEPGREASERATRAVAEESALWIVDPLDGTTNYVNAIPLSVVSIAFASRGELLVGVIYDPYREEVFYAQQGNGASLASRADVVEWLGRAADRQSGLPGMKLSVSSVTEMRRAVVSTGMPMRHVDRDVMTQRAMRLILEAKSLRTLGAAALHLAYVAAGRIDMFWEYELNAWDVAAGVLLIREAGGVVKDLHGGQYSLLTRDIVASGRTDTADHIVATLRGE</sequence>
<dbReference type="Proteomes" id="UP001579974">
    <property type="component" value="Unassembled WGS sequence"/>
</dbReference>
<keyword evidence="6 7" id="KW-0460">Magnesium</keyword>
<dbReference type="RefSeq" id="WP_275473573.1">
    <property type="nucleotide sequence ID" value="NZ_CP162940.1"/>
</dbReference>
<evidence type="ECO:0000256" key="6">
    <source>
        <dbReference type="ARBA" id="ARBA00022842"/>
    </source>
</evidence>
<evidence type="ECO:0000313" key="9">
    <source>
        <dbReference type="Proteomes" id="UP001579974"/>
    </source>
</evidence>
<dbReference type="Gene3D" id="3.40.190.80">
    <property type="match status" value="1"/>
</dbReference>
<keyword evidence="5 7" id="KW-0378">Hydrolase</keyword>
<name>A0ABV5ADV5_9BACL</name>
<dbReference type="InterPro" id="IPR000760">
    <property type="entry name" value="Inositol_monophosphatase-like"/>
</dbReference>
<dbReference type="PANTHER" id="PTHR20854">
    <property type="entry name" value="INOSITOL MONOPHOSPHATASE"/>
    <property type="match status" value="1"/>
</dbReference>
<evidence type="ECO:0000256" key="3">
    <source>
        <dbReference type="ARBA" id="ARBA00009759"/>
    </source>
</evidence>
<evidence type="ECO:0000256" key="7">
    <source>
        <dbReference type="RuleBase" id="RU364068"/>
    </source>
</evidence>
<dbReference type="GO" id="GO:0016787">
    <property type="term" value="F:hydrolase activity"/>
    <property type="evidence" value="ECO:0007669"/>
    <property type="project" value="UniProtKB-KW"/>
</dbReference>
<gene>
    <name evidence="8" type="ORF">KKP3000_003823</name>
</gene>
<dbReference type="Gene3D" id="3.30.540.10">
    <property type="entry name" value="Fructose-1,6-Bisphosphatase, subunit A, domain 1"/>
    <property type="match status" value="1"/>
</dbReference>
<dbReference type="PROSITE" id="PS00629">
    <property type="entry name" value="IMP_1"/>
    <property type="match status" value="1"/>
</dbReference>
<comment type="catalytic activity">
    <reaction evidence="1 7">
        <text>a myo-inositol phosphate + H2O = myo-inositol + phosphate</text>
        <dbReference type="Rhea" id="RHEA:24056"/>
        <dbReference type="ChEBI" id="CHEBI:15377"/>
        <dbReference type="ChEBI" id="CHEBI:17268"/>
        <dbReference type="ChEBI" id="CHEBI:43474"/>
        <dbReference type="ChEBI" id="CHEBI:84139"/>
        <dbReference type="EC" id="3.1.3.25"/>
    </reaction>
</comment>
<dbReference type="InterPro" id="IPR020550">
    <property type="entry name" value="Inositol_monophosphatase_CS"/>
</dbReference>
<protein>
    <recommendedName>
        <fullName evidence="7">Inositol-1-monophosphatase</fullName>
        <ecNumber evidence="7">3.1.3.25</ecNumber>
    </recommendedName>
</protein>
<reference evidence="8 9" key="1">
    <citation type="journal article" date="2024" name="Int. J. Mol. Sci.">
        <title>Exploration of Alicyclobacillus spp. Genome in Search of Antibiotic Resistance.</title>
        <authorList>
            <person name="Bucka-Kolendo J."/>
            <person name="Kiousi D.E."/>
            <person name="Dekowska A."/>
            <person name="Mikolajczuk-Szczyrba A."/>
            <person name="Karadedos D.M."/>
            <person name="Michael P."/>
            <person name="Galanis A."/>
            <person name="Sokolowska B."/>
        </authorList>
    </citation>
    <scope>NUCLEOTIDE SEQUENCE [LARGE SCALE GENOMIC DNA]</scope>
    <source>
        <strain evidence="8 9">KKP 3000</strain>
    </source>
</reference>
<comment type="similarity">
    <text evidence="3 7">Belongs to the inositol monophosphatase superfamily.</text>
</comment>
<dbReference type="InterPro" id="IPR033942">
    <property type="entry name" value="IMPase"/>
</dbReference>
<evidence type="ECO:0000256" key="4">
    <source>
        <dbReference type="ARBA" id="ARBA00022723"/>
    </source>
</evidence>
<dbReference type="EMBL" id="JBDXSU010000005">
    <property type="protein sequence ID" value="MFB5190377.1"/>
    <property type="molecule type" value="Genomic_DNA"/>
</dbReference>
<dbReference type="EC" id="3.1.3.25" evidence="7"/>
<dbReference type="CDD" id="cd01639">
    <property type="entry name" value="IMPase"/>
    <property type="match status" value="1"/>
</dbReference>
<comment type="caution">
    <text evidence="8">The sequence shown here is derived from an EMBL/GenBank/DDBJ whole genome shotgun (WGS) entry which is preliminary data.</text>
</comment>
<dbReference type="InterPro" id="IPR020583">
    <property type="entry name" value="Inositol_monoP_metal-BS"/>
</dbReference>